<dbReference type="RefSeq" id="WP_012718576.1">
    <property type="nucleotide sequence ID" value="NC_012632.1"/>
</dbReference>
<gene>
    <name evidence="1" type="ordered locus">M1627_0794</name>
</gene>
<dbReference type="GeneID" id="7814806"/>
<organism evidence="1 2">
    <name type="scientific">Saccharolobus islandicus (strain M.16.27)</name>
    <name type="common">Sulfolobus islandicus</name>
    <dbReference type="NCBI Taxonomy" id="427318"/>
    <lineage>
        <taxon>Archaea</taxon>
        <taxon>Thermoproteota</taxon>
        <taxon>Thermoprotei</taxon>
        <taxon>Sulfolobales</taxon>
        <taxon>Sulfolobaceae</taxon>
        <taxon>Saccharolobus</taxon>
    </lineage>
</organism>
<evidence type="ECO:0000313" key="2">
    <source>
        <dbReference type="Proteomes" id="UP000002307"/>
    </source>
</evidence>
<evidence type="ECO:0000313" key="1">
    <source>
        <dbReference type="EMBL" id="ACP54742.1"/>
    </source>
</evidence>
<dbReference type="KEGG" id="sim:M1627_0794"/>
<accession>C3N410</accession>
<dbReference type="Gene3D" id="1.25.40.10">
    <property type="entry name" value="Tetratricopeptide repeat domain"/>
    <property type="match status" value="1"/>
</dbReference>
<reference evidence="1 2" key="1">
    <citation type="journal article" date="2009" name="Proc. Natl. Acad. Sci. U.S.A.">
        <title>Biogeography of the Sulfolobus islandicus pan-genome.</title>
        <authorList>
            <person name="Reno M.L."/>
            <person name="Held N.L."/>
            <person name="Fields C.J."/>
            <person name="Burke P.V."/>
            <person name="Whitaker R.J."/>
        </authorList>
    </citation>
    <scope>NUCLEOTIDE SEQUENCE [LARGE SCALE GENOMIC DNA]</scope>
    <source>
        <strain evidence="1 2">M.16.27</strain>
    </source>
</reference>
<dbReference type="InterPro" id="IPR011990">
    <property type="entry name" value="TPR-like_helical_dom_sf"/>
</dbReference>
<dbReference type="SUPFAM" id="SSF48452">
    <property type="entry name" value="TPR-like"/>
    <property type="match status" value="1"/>
</dbReference>
<dbReference type="EMBL" id="CP001401">
    <property type="protein sequence ID" value="ACP54742.1"/>
    <property type="molecule type" value="Genomic_DNA"/>
</dbReference>
<dbReference type="Proteomes" id="UP000002307">
    <property type="component" value="Chromosome"/>
</dbReference>
<dbReference type="AlphaFoldDB" id="C3N410"/>
<name>C3N410_SACI3</name>
<dbReference type="HOGENOM" id="CLU_786709_0_0_2"/>
<protein>
    <submittedName>
        <fullName evidence="1">Uncharacterized protein</fullName>
    </submittedName>
</protein>
<proteinExistence type="predicted"/>
<sequence>MYNDSHVYEINVFLANEPNFAKSYIAVGWVNLVNNIINDTLIASEKALLIDESAYEAILIRNICRNSKNIRSYFGNNIDYKFTNVPGWVISDSYVEILNKKNKNIIDVLEKFLRYMQSNISSIISQLDFLNKLENFLLYNCPKYLGLDLQQLCYAILGNFYLTKFYLTRHNKELETASIMYSNAINLSEEKPSASFLRAMAEINFLKGEKKDAENLSQSAIEADPNYPYAYITKAIILYKLGIRDEYLKLIKKGVEKRLTNLQLIEGLNSTINGSREEIREILLTELKEFYDKNSKCQDIGKNWRESCYYLGFCPLHPHLKPYLVARTNNQKTKKYLRVVHYKNGIYYNHGL</sequence>